<proteinExistence type="predicted"/>
<protein>
    <submittedName>
        <fullName evidence="1">Uncharacterized protein</fullName>
    </submittedName>
</protein>
<reference evidence="1 2" key="1">
    <citation type="submission" date="2019-09" db="EMBL/GenBank/DDBJ databases">
        <authorList>
            <person name="Dittami M. S."/>
        </authorList>
    </citation>
    <scope>NUCLEOTIDE SEQUENCE [LARGE SCALE GENOMIC DNA]</scope>
    <source>
        <strain evidence="1">SPHINGO391</strain>
    </source>
</reference>
<gene>
    <name evidence="1" type="ORF">SPHINGO391_210025</name>
</gene>
<dbReference type="Proteomes" id="UP000326857">
    <property type="component" value="Unassembled WGS sequence"/>
</dbReference>
<accession>A0A5E7XUQ5</accession>
<name>A0A5E7XUQ5_9SPHN</name>
<organism evidence="1 2">
    <name type="scientific">Sphingomonas aurantiaca</name>
    <dbReference type="NCBI Taxonomy" id="185949"/>
    <lineage>
        <taxon>Bacteria</taxon>
        <taxon>Pseudomonadati</taxon>
        <taxon>Pseudomonadota</taxon>
        <taxon>Alphaproteobacteria</taxon>
        <taxon>Sphingomonadales</taxon>
        <taxon>Sphingomonadaceae</taxon>
        <taxon>Sphingomonas</taxon>
    </lineage>
</organism>
<evidence type="ECO:0000313" key="1">
    <source>
        <dbReference type="EMBL" id="VVS97976.1"/>
    </source>
</evidence>
<dbReference type="RefSeq" id="WP_151989707.1">
    <property type="nucleotide sequence ID" value="NZ_LR701514.1"/>
</dbReference>
<evidence type="ECO:0000313" key="2">
    <source>
        <dbReference type="Proteomes" id="UP000326857"/>
    </source>
</evidence>
<dbReference type="EMBL" id="CABVLI010000014">
    <property type="protein sequence ID" value="VVS97976.1"/>
    <property type="molecule type" value="Genomic_DNA"/>
</dbReference>
<dbReference type="AlphaFoldDB" id="A0A5E7XUQ5"/>
<sequence>MAINLPGGGGVFGHSFHGPRTRQAHAILVFSDWTLPSDDAAQALTAYRHRVFKQLNYLPLHAHEPGDVYAVASTATRATELLTGMVSRLDPAIALQEDETDTAPLDLGVTDVYQPDDIQNTCSRLSVKCCPER</sequence>